<comment type="caution">
    <text evidence="4">The sequence shown here is derived from an EMBL/GenBank/DDBJ whole genome shotgun (WGS) entry which is preliminary data.</text>
</comment>
<keyword evidence="5" id="KW-1185">Reference proteome</keyword>
<dbReference type="Gene3D" id="3.40.50.720">
    <property type="entry name" value="NAD(P)-binding Rossmann-like Domain"/>
    <property type="match status" value="1"/>
</dbReference>
<dbReference type="PRINTS" id="PR00080">
    <property type="entry name" value="SDRFAMILY"/>
</dbReference>
<evidence type="ECO:0000256" key="1">
    <source>
        <dbReference type="ARBA" id="ARBA00006484"/>
    </source>
</evidence>
<dbReference type="EMBL" id="QURB01000007">
    <property type="protein sequence ID" value="RFC53680.1"/>
    <property type="molecule type" value="Genomic_DNA"/>
</dbReference>
<dbReference type="SUPFAM" id="SSF51735">
    <property type="entry name" value="NAD(P)-binding Rossmann-fold domains"/>
    <property type="match status" value="1"/>
</dbReference>
<dbReference type="InterPro" id="IPR036291">
    <property type="entry name" value="NAD(P)-bd_dom_sf"/>
</dbReference>
<dbReference type="PANTHER" id="PTHR42901">
    <property type="entry name" value="ALCOHOL DEHYDROGENASE"/>
    <property type="match status" value="1"/>
</dbReference>
<dbReference type="RefSeq" id="WP_116881376.1">
    <property type="nucleotide sequence ID" value="NZ_QURB01000007.1"/>
</dbReference>
<evidence type="ECO:0000256" key="2">
    <source>
        <dbReference type="ARBA" id="ARBA00023002"/>
    </source>
</evidence>
<dbReference type="Proteomes" id="UP000257127">
    <property type="component" value="Unassembled WGS sequence"/>
</dbReference>
<organism evidence="4 5">
    <name type="scientific">Brumimicrobium aurantiacum</name>
    <dbReference type="NCBI Taxonomy" id="1737063"/>
    <lineage>
        <taxon>Bacteria</taxon>
        <taxon>Pseudomonadati</taxon>
        <taxon>Bacteroidota</taxon>
        <taxon>Flavobacteriia</taxon>
        <taxon>Flavobacteriales</taxon>
        <taxon>Crocinitomicaceae</taxon>
        <taxon>Brumimicrobium</taxon>
    </lineage>
</organism>
<dbReference type="AlphaFoldDB" id="A0A3E1EVV2"/>
<dbReference type="CDD" id="cd05233">
    <property type="entry name" value="SDR_c"/>
    <property type="match status" value="1"/>
</dbReference>
<gene>
    <name evidence="4" type="ORF">DXU93_11160</name>
</gene>
<keyword evidence="2" id="KW-0560">Oxidoreductase</keyword>
<dbReference type="Pfam" id="PF00106">
    <property type="entry name" value="adh_short"/>
    <property type="match status" value="1"/>
</dbReference>
<evidence type="ECO:0000313" key="4">
    <source>
        <dbReference type="EMBL" id="RFC53680.1"/>
    </source>
</evidence>
<protein>
    <submittedName>
        <fullName evidence="4">SDR family oxidoreductase</fullName>
    </submittedName>
</protein>
<dbReference type="PRINTS" id="PR00081">
    <property type="entry name" value="GDHRDH"/>
</dbReference>
<comment type="similarity">
    <text evidence="1 3">Belongs to the short-chain dehydrogenases/reductases (SDR) family.</text>
</comment>
<dbReference type="InterPro" id="IPR002347">
    <property type="entry name" value="SDR_fam"/>
</dbReference>
<dbReference type="PROSITE" id="PS00061">
    <property type="entry name" value="ADH_SHORT"/>
    <property type="match status" value="1"/>
</dbReference>
<dbReference type="OrthoDB" id="9787298at2"/>
<dbReference type="InterPro" id="IPR020904">
    <property type="entry name" value="Sc_DH/Rdtase_CS"/>
</dbReference>
<proteinExistence type="inferred from homology"/>
<reference evidence="4 5" key="1">
    <citation type="submission" date="2018-08" db="EMBL/GenBank/DDBJ databases">
        <title>The draft genome squence of Brumimicrobium sp. N62.</title>
        <authorList>
            <person name="Du Z.-J."/>
            <person name="Luo H.-R."/>
        </authorList>
    </citation>
    <scope>NUCLEOTIDE SEQUENCE [LARGE SCALE GENOMIC DNA]</scope>
    <source>
        <strain evidence="4 5">N62</strain>
    </source>
</reference>
<dbReference type="PANTHER" id="PTHR42901:SF1">
    <property type="entry name" value="ALCOHOL DEHYDROGENASE"/>
    <property type="match status" value="1"/>
</dbReference>
<evidence type="ECO:0000256" key="3">
    <source>
        <dbReference type="RuleBase" id="RU000363"/>
    </source>
</evidence>
<sequence length="230" mass="25168">MTNKVIVVVGSSRGIGRELVLQFAQEKSNTVIALSRNIDAMDLAFKAENIHFGYIDLTSKKLHEEMDAVLNAFPKIDVVINNAGRLVNKAFLELTRDDIDACYQTNAIGVMHATQYVVPRMLENGGHIVNISTIGAFQGSVKFPGLSAYSTSKAGITSFTELFAEEYKDTKIKMNCLCLGAVQTEMLEEAFPGLKAPVSPAEMAEYIVDFTFNAPQYFNGKILPVSSTTP</sequence>
<name>A0A3E1EVV2_9FLAO</name>
<accession>A0A3E1EVV2</accession>
<evidence type="ECO:0000313" key="5">
    <source>
        <dbReference type="Proteomes" id="UP000257127"/>
    </source>
</evidence>
<dbReference type="GO" id="GO:0016491">
    <property type="term" value="F:oxidoreductase activity"/>
    <property type="evidence" value="ECO:0007669"/>
    <property type="project" value="UniProtKB-KW"/>
</dbReference>